<dbReference type="Gramene" id="PGSC0003DMT400089953">
    <property type="protein sequence ID" value="PGSC0003DMT400089953"/>
    <property type="gene ID" value="PGSC0003DMG400039524"/>
</dbReference>
<dbReference type="InParanoid" id="M1DJ97"/>
<proteinExistence type="predicted"/>
<dbReference type="PANTHER" id="PTHR33180:SF31">
    <property type="entry name" value="POLYPROTEIN PROTEIN"/>
    <property type="match status" value="1"/>
</dbReference>
<evidence type="ECO:0000256" key="2">
    <source>
        <dbReference type="SAM" id="MobiDB-lite"/>
    </source>
</evidence>
<dbReference type="PANTHER" id="PTHR33180">
    <property type="entry name" value="PHOTOSYSTEM II CP43 REACTION CENTER PROTEIN"/>
    <property type="match status" value="1"/>
</dbReference>
<evidence type="ECO:0000256" key="1">
    <source>
        <dbReference type="SAM" id="Coils"/>
    </source>
</evidence>
<reference evidence="3" key="2">
    <citation type="submission" date="2015-06" db="UniProtKB">
        <authorList>
            <consortium name="EnsemblPlants"/>
        </authorList>
    </citation>
    <scope>IDENTIFICATION</scope>
    <source>
        <strain evidence="3">DM1-3 516 R44</strain>
    </source>
</reference>
<evidence type="ECO:0008006" key="5">
    <source>
        <dbReference type="Google" id="ProtNLM"/>
    </source>
</evidence>
<feature type="region of interest" description="Disordered" evidence="2">
    <location>
        <begin position="345"/>
        <end position="377"/>
    </location>
</feature>
<name>M1DJ97_SOLTU</name>
<keyword evidence="1" id="KW-0175">Coiled coil</keyword>
<reference evidence="4" key="1">
    <citation type="journal article" date="2011" name="Nature">
        <title>Genome sequence and analysis of the tuber crop potato.</title>
        <authorList>
            <consortium name="The Potato Genome Sequencing Consortium"/>
        </authorList>
    </citation>
    <scope>NUCLEOTIDE SEQUENCE [LARGE SCALE GENOMIC DNA]</scope>
    <source>
        <strain evidence="4">cv. DM1-3 516 R44</strain>
    </source>
</reference>
<organism evidence="3 4">
    <name type="scientific">Solanum tuberosum</name>
    <name type="common">Potato</name>
    <dbReference type="NCBI Taxonomy" id="4113"/>
    <lineage>
        <taxon>Eukaryota</taxon>
        <taxon>Viridiplantae</taxon>
        <taxon>Streptophyta</taxon>
        <taxon>Embryophyta</taxon>
        <taxon>Tracheophyta</taxon>
        <taxon>Spermatophyta</taxon>
        <taxon>Magnoliopsida</taxon>
        <taxon>eudicotyledons</taxon>
        <taxon>Gunneridae</taxon>
        <taxon>Pentapetalae</taxon>
        <taxon>asterids</taxon>
        <taxon>lamiids</taxon>
        <taxon>Solanales</taxon>
        <taxon>Solanaceae</taxon>
        <taxon>Solanoideae</taxon>
        <taxon>Solaneae</taxon>
        <taxon>Solanum</taxon>
    </lineage>
</organism>
<feature type="coiled-coil region" evidence="1">
    <location>
        <begin position="76"/>
        <end position="103"/>
    </location>
</feature>
<feature type="compositionally biased region" description="Basic and acidic residues" evidence="2">
    <location>
        <begin position="346"/>
        <end position="357"/>
    </location>
</feature>
<evidence type="ECO:0000313" key="3">
    <source>
        <dbReference type="EnsemblPlants" id="PGSC0003DMT400089953"/>
    </source>
</evidence>
<dbReference type="AlphaFoldDB" id="M1DJ97"/>
<dbReference type="Proteomes" id="UP000011115">
    <property type="component" value="Unassembled WGS sequence"/>
</dbReference>
<dbReference type="PaxDb" id="4113-PGSC0003DMT400089953"/>
<dbReference type="HOGENOM" id="CLU_734479_0_0_1"/>
<feature type="region of interest" description="Disordered" evidence="2">
    <location>
        <begin position="117"/>
        <end position="160"/>
    </location>
</feature>
<feature type="region of interest" description="Disordered" evidence="2">
    <location>
        <begin position="44"/>
        <end position="67"/>
    </location>
</feature>
<evidence type="ECO:0000313" key="4">
    <source>
        <dbReference type="Proteomes" id="UP000011115"/>
    </source>
</evidence>
<sequence>MMTQLDLLSKNVMGSGSKVVNVVGVSRVNPDDAHFEALYNEKKRDGDKERYIPPHERQKPKEQRADPKNFRTKNMLARIFNKVERSNKVLKEMKEDVSTLNQTVEKLIFWEKEKLGEPRNQSATRRIGMAKPKVAGRNQPPRKRKAPVQPTLAEGSSDSEGIYATHLTTSGSEDHSGDSSLASAFEPEDDQLLQARRAELHSKAINDTAWIPVLHTSPPPPAQLVVQAPPSAQIPPPQSLKRLKTEGLRMILVEKWLSTDSVVDWYPEIKRQKRKVGTLLGKRSEKRCERLKIAKAIRRITEWHFRSPKVPDYQPWGEANLAKDRNLRRTAERFGDKKSYRLKLQNLRDEQSRKTGDGMEPLAHRRLGRRCSTNSNE</sequence>
<accession>M1DJ97</accession>
<protein>
    <recommendedName>
        <fullName evidence="5">Integrase core domain containing protein</fullName>
    </recommendedName>
</protein>
<dbReference type="EnsemblPlants" id="PGSC0003DMT400089953">
    <property type="protein sequence ID" value="PGSC0003DMT400089953"/>
    <property type="gene ID" value="PGSC0003DMG400039524"/>
</dbReference>
<keyword evidence="4" id="KW-1185">Reference proteome</keyword>